<reference evidence="3" key="1">
    <citation type="journal article" date="2005" name="Nature">
        <title>The map-based sequence of the rice genome.</title>
        <authorList>
            <consortium name="International rice genome sequencing project (IRGSP)"/>
            <person name="Matsumoto T."/>
            <person name="Wu J."/>
            <person name="Kanamori H."/>
            <person name="Katayose Y."/>
            <person name="Fujisawa M."/>
            <person name="Namiki N."/>
            <person name="Mizuno H."/>
            <person name="Yamamoto K."/>
            <person name="Antonio B.A."/>
            <person name="Baba T."/>
            <person name="Sakata K."/>
            <person name="Nagamura Y."/>
            <person name="Aoki H."/>
            <person name="Arikawa K."/>
            <person name="Arita K."/>
            <person name="Bito T."/>
            <person name="Chiden Y."/>
            <person name="Fujitsuka N."/>
            <person name="Fukunaka R."/>
            <person name="Hamada M."/>
            <person name="Harada C."/>
            <person name="Hayashi A."/>
            <person name="Hijishita S."/>
            <person name="Honda M."/>
            <person name="Hosokawa S."/>
            <person name="Ichikawa Y."/>
            <person name="Idonuma A."/>
            <person name="Iijima M."/>
            <person name="Ikeda M."/>
            <person name="Ikeno M."/>
            <person name="Ito K."/>
            <person name="Ito S."/>
            <person name="Ito T."/>
            <person name="Ito Y."/>
            <person name="Ito Y."/>
            <person name="Iwabuchi A."/>
            <person name="Kamiya K."/>
            <person name="Karasawa W."/>
            <person name="Kurita K."/>
            <person name="Katagiri S."/>
            <person name="Kikuta A."/>
            <person name="Kobayashi H."/>
            <person name="Kobayashi N."/>
            <person name="Machita K."/>
            <person name="Maehara T."/>
            <person name="Masukawa M."/>
            <person name="Mizubayashi T."/>
            <person name="Mukai Y."/>
            <person name="Nagasaki H."/>
            <person name="Nagata Y."/>
            <person name="Naito S."/>
            <person name="Nakashima M."/>
            <person name="Nakama Y."/>
            <person name="Nakamichi Y."/>
            <person name="Nakamura M."/>
            <person name="Meguro A."/>
            <person name="Negishi M."/>
            <person name="Ohta I."/>
            <person name="Ohta T."/>
            <person name="Okamoto M."/>
            <person name="Ono N."/>
            <person name="Saji S."/>
            <person name="Sakaguchi M."/>
            <person name="Sakai K."/>
            <person name="Shibata M."/>
            <person name="Shimokawa T."/>
            <person name="Song J."/>
            <person name="Takazaki Y."/>
            <person name="Terasawa K."/>
            <person name="Tsugane M."/>
            <person name="Tsuji K."/>
            <person name="Ueda S."/>
            <person name="Waki K."/>
            <person name="Yamagata H."/>
            <person name="Yamamoto M."/>
            <person name="Yamamoto S."/>
            <person name="Yamane H."/>
            <person name="Yoshiki S."/>
            <person name="Yoshihara R."/>
            <person name="Yukawa K."/>
            <person name="Zhong H."/>
            <person name="Yano M."/>
            <person name="Yuan Q."/>
            <person name="Ouyang S."/>
            <person name="Liu J."/>
            <person name="Jones K.M."/>
            <person name="Gansberger K."/>
            <person name="Moffat K."/>
            <person name="Hill J."/>
            <person name="Bera J."/>
            <person name="Fadrosh D."/>
            <person name="Jin S."/>
            <person name="Johri S."/>
            <person name="Kim M."/>
            <person name="Overton L."/>
            <person name="Reardon M."/>
            <person name="Tsitrin T."/>
            <person name="Vuong H."/>
            <person name="Weaver B."/>
            <person name="Ciecko A."/>
            <person name="Tallon L."/>
            <person name="Jackson J."/>
            <person name="Pai G."/>
            <person name="Aken S.V."/>
            <person name="Utterback T."/>
            <person name="Reidmuller S."/>
            <person name="Feldblyum T."/>
            <person name="Hsiao J."/>
            <person name="Zismann V."/>
            <person name="Iobst S."/>
            <person name="de Vazeille A.R."/>
            <person name="Buell C.R."/>
            <person name="Ying K."/>
            <person name="Li Y."/>
            <person name="Lu T."/>
            <person name="Huang Y."/>
            <person name="Zhao Q."/>
            <person name="Feng Q."/>
            <person name="Zhang L."/>
            <person name="Zhu J."/>
            <person name="Weng Q."/>
            <person name="Mu J."/>
            <person name="Lu Y."/>
            <person name="Fan D."/>
            <person name="Liu Y."/>
            <person name="Guan J."/>
            <person name="Zhang Y."/>
            <person name="Yu S."/>
            <person name="Liu X."/>
            <person name="Zhang Y."/>
            <person name="Hong G."/>
            <person name="Han B."/>
            <person name="Choisne N."/>
            <person name="Demange N."/>
            <person name="Orjeda G."/>
            <person name="Samain S."/>
            <person name="Cattolico L."/>
            <person name="Pelletier E."/>
            <person name="Couloux A."/>
            <person name="Segurens B."/>
            <person name="Wincker P."/>
            <person name="D'Hont A."/>
            <person name="Scarpelli C."/>
            <person name="Weissenbach J."/>
            <person name="Salanoubat M."/>
            <person name="Quetier F."/>
            <person name="Yu Y."/>
            <person name="Kim H.R."/>
            <person name="Rambo T."/>
            <person name="Currie J."/>
            <person name="Collura K."/>
            <person name="Luo M."/>
            <person name="Yang T."/>
            <person name="Ammiraju J.S.S."/>
            <person name="Engler F."/>
            <person name="Soderlund C."/>
            <person name="Wing R.A."/>
            <person name="Palmer L.E."/>
            <person name="de la Bastide M."/>
            <person name="Spiegel L."/>
            <person name="Nascimento L."/>
            <person name="Zutavern T."/>
            <person name="O'Shaughnessy A."/>
            <person name="Dike S."/>
            <person name="Dedhia N."/>
            <person name="Preston R."/>
            <person name="Balija V."/>
            <person name="McCombie W.R."/>
            <person name="Chow T."/>
            <person name="Chen H."/>
            <person name="Chung M."/>
            <person name="Chen C."/>
            <person name="Shaw J."/>
            <person name="Wu H."/>
            <person name="Hsiao K."/>
            <person name="Chao Y."/>
            <person name="Chu M."/>
            <person name="Cheng C."/>
            <person name="Hour A."/>
            <person name="Lee P."/>
            <person name="Lin S."/>
            <person name="Lin Y."/>
            <person name="Liou J."/>
            <person name="Liu S."/>
            <person name="Hsing Y."/>
            <person name="Raghuvanshi S."/>
            <person name="Mohanty A."/>
            <person name="Bharti A.K."/>
            <person name="Gaur A."/>
            <person name="Gupta V."/>
            <person name="Kumar D."/>
            <person name="Ravi V."/>
            <person name="Vij S."/>
            <person name="Kapur A."/>
            <person name="Khurana P."/>
            <person name="Khurana P."/>
            <person name="Khurana J.P."/>
            <person name="Tyagi A.K."/>
            <person name="Gaikwad K."/>
            <person name="Singh A."/>
            <person name="Dalal V."/>
            <person name="Srivastava S."/>
            <person name="Dixit A."/>
            <person name="Pal A.K."/>
            <person name="Ghazi I.A."/>
            <person name="Yadav M."/>
            <person name="Pandit A."/>
            <person name="Bhargava A."/>
            <person name="Sureshbabu K."/>
            <person name="Batra K."/>
            <person name="Sharma T.R."/>
            <person name="Mohapatra T."/>
            <person name="Singh N.K."/>
            <person name="Messing J."/>
            <person name="Nelson A.B."/>
            <person name="Fuks G."/>
            <person name="Kavchok S."/>
            <person name="Keizer G."/>
            <person name="Linton E."/>
            <person name="Llaca V."/>
            <person name="Song R."/>
            <person name="Tanyolac B."/>
            <person name="Young S."/>
            <person name="Ho-Il K."/>
            <person name="Hahn J.H."/>
            <person name="Sangsakoo G."/>
            <person name="Vanavichit A."/>
            <person name="de Mattos Luiz.A.T."/>
            <person name="Zimmer P.D."/>
            <person name="Malone G."/>
            <person name="Dellagostin O."/>
            <person name="de Oliveira A.C."/>
            <person name="Bevan M."/>
            <person name="Bancroft I."/>
            <person name="Minx P."/>
            <person name="Cordum H."/>
            <person name="Wilson R."/>
            <person name="Cheng Z."/>
            <person name="Jin W."/>
            <person name="Jiang J."/>
            <person name="Leong S.A."/>
            <person name="Iwama H."/>
            <person name="Gojobori T."/>
            <person name="Itoh T."/>
            <person name="Niimura Y."/>
            <person name="Fujii Y."/>
            <person name="Habara T."/>
            <person name="Sakai H."/>
            <person name="Sato Y."/>
            <person name="Wilson G."/>
            <person name="Kumar K."/>
            <person name="McCouch S."/>
            <person name="Juretic N."/>
            <person name="Hoen D."/>
            <person name="Wright S."/>
            <person name="Bruskiewich R."/>
            <person name="Bureau T."/>
            <person name="Miyao A."/>
            <person name="Hirochika H."/>
            <person name="Nishikawa T."/>
            <person name="Kadowaki K."/>
            <person name="Sugiura M."/>
            <person name="Burr B."/>
            <person name="Sasaki T."/>
        </authorList>
    </citation>
    <scope>NUCLEOTIDE SEQUENCE [LARGE SCALE GENOMIC DNA]</scope>
    <source>
        <strain evidence="3">cv. Nipponbare</strain>
    </source>
</reference>
<dbReference type="EMBL" id="AP014960">
    <property type="protein sequence ID" value="BAS88137.1"/>
    <property type="molecule type" value="Genomic_DNA"/>
</dbReference>
<evidence type="ECO:0000313" key="3">
    <source>
        <dbReference type="Proteomes" id="UP000059680"/>
    </source>
</evidence>
<name>A0A0N7KIN8_ORYSJ</name>
<dbReference type="Proteomes" id="UP000059680">
    <property type="component" value="Chromosome 4"/>
</dbReference>
<dbReference type="AlphaFoldDB" id="A0A0N7KIN8"/>
<feature type="compositionally biased region" description="Polar residues" evidence="1">
    <location>
        <begin position="15"/>
        <end position="25"/>
    </location>
</feature>
<feature type="compositionally biased region" description="Pro residues" evidence="1">
    <location>
        <begin position="130"/>
        <end position="145"/>
    </location>
</feature>
<keyword evidence="3" id="KW-1185">Reference proteome</keyword>
<dbReference type="InParanoid" id="A0A0N7KIN8"/>
<reference evidence="2 3" key="2">
    <citation type="journal article" date="2013" name="Plant Cell Physiol.">
        <title>Rice Annotation Project Database (RAP-DB): an integrative and interactive database for rice genomics.</title>
        <authorList>
            <person name="Sakai H."/>
            <person name="Lee S.S."/>
            <person name="Tanaka T."/>
            <person name="Numa H."/>
            <person name="Kim J."/>
            <person name="Kawahara Y."/>
            <person name="Wakimoto H."/>
            <person name="Yang C.C."/>
            <person name="Iwamoto M."/>
            <person name="Abe T."/>
            <person name="Yamada Y."/>
            <person name="Muto A."/>
            <person name="Inokuchi H."/>
            <person name="Ikemura T."/>
            <person name="Matsumoto T."/>
            <person name="Sasaki T."/>
            <person name="Itoh T."/>
        </authorList>
    </citation>
    <scope>NUCLEOTIDE SEQUENCE [LARGE SCALE GENOMIC DNA]</scope>
    <source>
        <strain evidence="3">cv. Nipponbare</strain>
    </source>
</reference>
<protein>
    <submittedName>
        <fullName evidence="2">Os04g0212050 protein</fullName>
    </submittedName>
</protein>
<feature type="region of interest" description="Disordered" evidence="1">
    <location>
        <begin position="1"/>
        <end position="59"/>
    </location>
</feature>
<evidence type="ECO:0000256" key="1">
    <source>
        <dbReference type="SAM" id="MobiDB-lite"/>
    </source>
</evidence>
<organism evidence="2 3">
    <name type="scientific">Oryza sativa subsp. japonica</name>
    <name type="common">Rice</name>
    <dbReference type="NCBI Taxonomy" id="39947"/>
    <lineage>
        <taxon>Eukaryota</taxon>
        <taxon>Viridiplantae</taxon>
        <taxon>Streptophyta</taxon>
        <taxon>Embryophyta</taxon>
        <taxon>Tracheophyta</taxon>
        <taxon>Spermatophyta</taxon>
        <taxon>Magnoliopsida</taxon>
        <taxon>Liliopsida</taxon>
        <taxon>Poales</taxon>
        <taxon>Poaceae</taxon>
        <taxon>BOP clade</taxon>
        <taxon>Oryzoideae</taxon>
        <taxon>Oryzeae</taxon>
        <taxon>Oryzinae</taxon>
        <taxon>Oryza</taxon>
        <taxon>Oryza sativa</taxon>
    </lineage>
</organism>
<reference evidence="2 3" key="3">
    <citation type="journal article" date="2013" name="Rice">
        <title>Improvement of the Oryza sativa Nipponbare reference genome using next generation sequence and optical map data.</title>
        <authorList>
            <person name="Kawahara Y."/>
            <person name="de la Bastide M."/>
            <person name="Hamilton J.P."/>
            <person name="Kanamori H."/>
            <person name="McCombie W.R."/>
            <person name="Ouyang S."/>
            <person name="Schwartz D.C."/>
            <person name="Tanaka T."/>
            <person name="Wu J."/>
            <person name="Zhou S."/>
            <person name="Childs K.L."/>
            <person name="Davidson R.M."/>
            <person name="Lin H."/>
            <person name="Quesada-Ocampo L."/>
            <person name="Vaillancourt B."/>
            <person name="Sakai H."/>
            <person name="Lee S.S."/>
            <person name="Kim J."/>
            <person name="Numa H."/>
            <person name="Itoh T."/>
            <person name="Buell C.R."/>
            <person name="Matsumoto T."/>
        </authorList>
    </citation>
    <scope>NUCLEOTIDE SEQUENCE [LARGE SCALE GENOMIC DNA]</scope>
    <source>
        <strain evidence="3">cv. Nipponbare</strain>
    </source>
</reference>
<sequence length="145" mass="15463">MRSQLARAKEESASMAPTLSSSPSQPHVDATALPTSCSRHLWRRRSRNESEKQNGSGKVAAAVERHFGRVATTASSFCAFRSLPASDGLAVPTIGEKGGRPLLAAAFRALPTSDDPATQPWEREEEGLSSPPPFAPYPPLMSPPP</sequence>
<accession>A0A0N7KIN8</accession>
<feature type="region of interest" description="Disordered" evidence="1">
    <location>
        <begin position="110"/>
        <end position="145"/>
    </location>
</feature>
<gene>
    <name evidence="2" type="ordered locus">Os04g0212050</name>
    <name evidence="2" type="ORF">OSNPB_040212050</name>
</gene>
<evidence type="ECO:0000313" key="2">
    <source>
        <dbReference type="EMBL" id="BAS88137.1"/>
    </source>
</evidence>
<proteinExistence type="predicted"/>
<dbReference type="PaxDb" id="39947-A0A0N7KIN8"/>